<feature type="compositionally biased region" description="Acidic residues" evidence="3">
    <location>
        <begin position="1602"/>
        <end position="1611"/>
    </location>
</feature>
<feature type="compositionally biased region" description="Polar residues" evidence="3">
    <location>
        <begin position="1223"/>
        <end position="1234"/>
    </location>
</feature>
<dbReference type="InterPro" id="IPR028842">
    <property type="entry name" value="Afadin"/>
</dbReference>
<dbReference type="InterPro" id="IPR029071">
    <property type="entry name" value="Ubiquitin-like_domsf"/>
</dbReference>
<feature type="region of interest" description="Disordered" evidence="3">
    <location>
        <begin position="1660"/>
        <end position="1935"/>
    </location>
</feature>
<dbReference type="CDD" id="cd06789">
    <property type="entry name" value="PDZ_AFDN-like"/>
    <property type="match status" value="1"/>
</dbReference>
<dbReference type="Pfam" id="PF00595">
    <property type="entry name" value="PDZ"/>
    <property type="match status" value="1"/>
</dbReference>
<dbReference type="InterPro" id="IPR036034">
    <property type="entry name" value="PDZ_sf"/>
</dbReference>
<keyword evidence="1" id="KW-0130">Cell adhesion</keyword>
<dbReference type="InterPro" id="IPR000253">
    <property type="entry name" value="FHA_dom"/>
</dbReference>
<feature type="compositionally biased region" description="Low complexity" evidence="3">
    <location>
        <begin position="1442"/>
        <end position="1459"/>
    </location>
</feature>
<feature type="compositionally biased region" description="Basic and acidic residues" evidence="3">
    <location>
        <begin position="1612"/>
        <end position="1628"/>
    </location>
</feature>
<feature type="compositionally biased region" description="Basic and acidic residues" evidence="3">
    <location>
        <begin position="1886"/>
        <end position="1897"/>
    </location>
</feature>
<feature type="region of interest" description="Disordered" evidence="3">
    <location>
        <begin position="324"/>
        <end position="354"/>
    </location>
</feature>
<evidence type="ECO:0000259" key="6">
    <source>
        <dbReference type="PROSITE" id="PS51126"/>
    </source>
</evidence>
<accession>A0ABP1QPM1</accession>
<dbReference type="SMART" id="SM01132">
    <property type="entry name" value="DIL"/>
    <property type="match status" value="1"/>
</dbReference>
<feature type="region of interest" description="Disordered" evidence="3">
    <location>
        <begin position="1351"/>
        <end position="1371"/>
    </location>
</feature>
<reference evidence="7 8" key="1">
    <citation type="submission" date="2024-08" db="EMBL/GenBank/DDBJ databases">
        <authorList>
            <person name="Cucini C."/>
            <person name="Frati F."/>
        </authorList>
    </citation>
    <scope>NUCLEOTIDE SEQUENCE [LARGE SCALE GENOMIC DNA]</scope>
</reference>
<dbReference type="PANTHER" id="PTHR10398">
    <property type="entry name" value="AFADIN"/>
    <property type="match status" value="1"/>
</dbReference>
<dbReference type="Pfam" id="PF01843">
    <property type="entry name" value="DIL"/>
    <property type="match status" value="1"/>
</dbReference>
<feature type="compositionally biased region" description="Low complexity" evidence="3">
    <location>
        <begin position="1768"/>
        <end position="1781"/>
    </location>
</feature>
<evidence type="ECO:0000259" key="5">
    <source>
        <dbReference type="PROSITE" id="PS50200"/>
    </source>
</evidence>
<feature type="compositionally biased region" description="Basic and acidic residues" evidence="3">
    <location>
        <begin position="1592"/>
        <end position="1601"/>
    </location>
</feature>
<comment type="caution">
    <text evidence="7">The sequence shown here is derived from an EMBL/GenBank/DDBJ whole genome shotgun (WGS) entry which is preliminary data.</text>
</comment>
<protein>
    <recommendedName>
        <fullName evidence="9">Afadin</fullName>
    </recommendedName>
</protein>
<feature type="region of interest" description="Disordered" evidence="3">
    <location>
        <begin position="1592"/>
        <end position="1648"/>
    </location>
</feature>
<gene>
    <name evidence="7" type="ORF">ODALV1_LOCUS11644</name>
</gene>
<dbReference type="InterPro" id="IPR037977">
    <property type="entry name" value="CBD_Afadin"/>
</dbReference>
<feature type="compositionally biased region" description="Pro residues" evidence="3">
    <location>
        <begin position="1756"/>
        <end position="1765"/>
    </location>
</feature>
<dbReference type="EMBL" id="CAXLJM020000035">
    <property type="protein sequence ID" value="CAL8104076.1"/>
    <property type="molecule type" value="Genomic_DNA"/>
</dbReference>
<feature type="region of interest" description="Disordered" evidence="3">
    <location>
        <begin position="1522"/>
        <end position="1541"/>
    </location>
</feature>
<dbReference type="Gene3D" id="3.10.20.90">
    <property type="entry name" value="Phosphatidylinositol 3-kinase Catalytic Subunit, Chain A, domain 1"/>
    <property type="match status" value="2"/>
</dbReference>
<dbReference type="SMART" id="SM00228">
    <property type="entry name" value="PDZ"/>
    <property type="match status" value="1"/>
</dbReference>
<dbReference type="InterPro" id="IPR008984">
    <property type="entry name" value="SMAD_FHA_dom_sf"/>
</dbReference>
<dbReference type="SUPFAM" id="SSF49879">
    <property type="entry name" value="SMAD/FHA domain"/>
    <property type="match status" value="1"/>
</dbReference>
<dbReference type="Gene3D" id="2.60.200.20">
    <property type="match status" value="1"/>
</dbReference>
<feature type="compositionally biased region" description="Basic and acidic residues" evidence="3">
    <location>
        <begin position="1637"/>
        <end position="1648"/>
    </location>
</feature>
<keyword evidence="8" id="KW-1185">Reference proteome</keyword>
<feature type="domain" description="PDZ" evidence="4">
    <location>
        <begin position="1014"/>
        <end position="1100"/>
    </location>
</feature>
<evidence type="ECO:0000313" key="7">
    <source>
        <dbReference type="EMBL" id="CAL8104076.1"/>
    </source>
</evidence>
<feature type="coiled-coil region" evidence="2">
    <location>
        <begin position="164"/>
        <end position="194"/>
    </location>
</feature>
<evidence type="ECO:0000256" key="1">
    <source>
        <dbReference type="ARBA" id="ARBA00022889"/>
    </source>
</evidence>
<dbReference type="SUPFAM" id="SSF54236">
    <property type="entry name" value="Ubiquitin-like"/>
    <property type="match status" value="2"/>
</dbReference>
<feature type="region of interest" description="Disordered" evidence="3">
    <location>
        <begin position="1188"/>
        <end position="1242"/>
    </location>
</feature>
<evidence type="ECO:0000256" key="3">
    <source>
        <dbReference type="SAM" id="MobiDB-lite"/>
    </source>
</evidence>
<dbReference type="PANTHER" id="PTHR10398:SF2">
    <property type="entry name" value="AFADIN"/>
    <property type="match status" value="1"/>
</dbReference>
<feature type="compositionally biased region" description="Polar residues" evidence="3">
    <location>
        <begin position="490"/>
        <end position="500"/>
    </location>
</feature>
<dbReference type="PROSITE" id="PS51126">
    <property type="entry name" value="DILUTE"/>
    <property type="match status" value="1"/>
</dbReference>
<dbReference type="InterPro" id="IPR000159">
    <property type="entry name" value="RA_dom"/>
</dbReference>
<evidence type="ECO:0008006" key="9">
    <source>
        <dbReference type="Google" id="ProtNLM"/>
    </source>
</evidence>
<dbReference type="SUPFAM" id="SSF50156">
    <property type="entry name" value="PDZ domain-like"/>
    <property type="match status" value="1"/>
</dbReference>
<feature type="compositionally biased region" description="Basic and acidic residues" evidence="3">
    <location>
        <begin position="1907"/>
        <end position="1923"/>
    </location>
</feature>
<feature type="domain" description="Dilute" evidence="6">
    <location>
        <begin position="580"/>
        <end position="818"/>
    </location>
</feature>
<dbReference type="Gene3D" id="2.30.42.10">
    <property type="match status" value="1"/>
</dbReference>
<dbReference type="CDD" id="cd15471">
    <property type="entry name" value="Myo5p-like_CBD_afadin"/>
    <property type="match status" value="1"/>
</dbReference>
<dbReference type="CDD" id="cd01782">
    <property type="entry name" value="RA1_Afadin"/>
    <property type="match status" value="1"/>
</dbReference>
<feature type="compositionally biased region" description="Basic and acidic residues" evidence="3">
    <location>
        <begin position="1863"/>
        <end position="1874"/>
    </location>
</feature>
<feature type="compositionally biased region" description="Polar residues" evidence="3">
    <location>
        <begin position="1523"/>
        <end position="1536"/>
    </location>
</feature>
<feature type="domain" description="Ras-associating" evidence="5">
    <location>
        <begin position="44"/>
        <end position="138"/>
    </location>
</feature>
<evidence type="ECO:0000256" key="2">
    <source>
        <dbReference type="SAM" id="Coils"/>
    </source>
</evidence>
<feature type="compositionally biased region" description="Polar residues" evidence="3">
    <location>
        <begin position="1739"/>
        <end position="1752"/>
    </location>
</feature>
<name>A0ABP1QPM1_9HEXA</name>
<feature type="region of interest" description="Disordered" evidence="3">
    <location>
        <begin position="1272"/>
        <end position="1305"/>
    </location>
</feature>
<dbReference type="Pfam" id="PF00788">
    <property type="entry name" value="RA"/>
    <property type="match status" value="2"/>
</dbReference>
<organism evidence="7 8">
    <name type="scientific">Orchesella dallaii</name>
    <dbReference type="NCBI Taxonomy" id="48710"/>
    <lineage>
        <taxon>Eukaryota</taxon>
        <taxon>Metazoa</taxon>
        <taxon>Ecdysozoa</taxon>
        <taxon>Arthropoda</taxon>
        <taxon>Hexapoda</taxon>
        <taxon>Collembola</taxon>
        <taxon>Entomobryomorpha</taxon>
        <taxon>Entomobryoidea</taxon>
        <taxon>Orchesellidae</taxon>
        <taxon>Orchesellinae</taxon>
        <taxon>Orchesella</taxon>
    </lineage>
</organism>
<dbReference type="PROSITE" id="PS50200">
    <property type="entry name" value="RA"/>
    <property type="match status" value="2"/>
</dbReference>
<dbReference type="CDD" id="cd22711">
    <property type="entry name" value="FHA_AFDN"/>
    <property type="match status" value="1"/>
</dbReference>
<dbReference type="InterPro" id="IPR001478">
    <property type="entry name" value="PDZ"/>
</dbReference>
<feature type="compositionally biased region" description="Basic and acidic residues" evidence="3">
    <location>
        <begin position="1660"/>
        <end position="1681"/>
    </location>
</feature>
<feature type="region of interest" description="Disordered" evidence="3">
    <location>
        <begin position="1439"/>
        <end position="1502"/>
    </location>
</feature>
<feature type="region of interest" description="Disordered" evidence="3">
    <location>
        <begin position="468"/>
        <end position="508"/>
    </location>
</feature>
<feature type="compositionally biased region" description="Low complexity" evidence="3">
    <location>
        <begin position="1684"/>
        <end position="1733"/>
    </location>
</feature>
<feature type="compositionally biased region" description="Polar residues" evidence="3">
    <location>
        <begin position="1295"/>
        <end position="1305"/>
    </location>
</feature>
<sequence length="1935" mass="214686">MGANAPEVVNVSQTREQLRQLIAQWNANRLDLFEISEPNEDGEFQGVMRFYFQEAGAKVATKCIRISSTATTKAVIETLIEKFRPDMRMLSIPQYALYEIHESGEERKLDDHERPLLVQLNWHSDDREGRFLLKRIDEQVRYDFSPSKVVPEVTINESFKRKLSKREKKQLKKLQEKSKAAEAAKSAAEKLYNELPETSFTRSISNPEAVMRRRRQQKLEKKLAQFRSRDGGPDTGGTLKIYGQSLCEDVPYKTLLLSVNDNAAYVVKEMLAKYGLTNQDPLNYCLVQVTEGEGGEYILDEDESPLAILMSQPNDRGSIMFHVRRRPPDCHPRKRKKKPGRRADDEIGSGYRGSYDGQHEPMLVELLPDGSETGRRIALETDVTEVGSEWGGLQLAGLRPRHCVIASTEGIVTLTPSSRDADIYVNGQRIYETTILQHGAIIRFGRTNYFRFSHRAGQPFSEREIIESPTAGNNSNNNNNMPGGGLDGRSTLSPPLSPTQDEAPRAVRPDSILPATLELPEAAEEAYLSVVILNVIPANLQFKLAPTYAIYLAARYRATTHFRPDVTPHERAHLLSAFLLRVSHILMQVVQERNSDANSLAFWMANASELLHFLKSDRQIGAFSIDAQDVLAEVVQLSFRHLVTCIQGELSTLVGHFFLERDDEDDNATTPMLGVLGSGMTLLRRSRVNAALTIQLFSQLFHFINMAIFNKLIVMDGRNYCSRLWGNRLRRRLSRIETWAEKQGLELAADCHLVRIIQACHLLQAPKNTPDEVAAAASSCFKLNSLQLQCLLMKYQYEPDEIPIPPEVLDNVVRVAESTVDEAIRADGRHIRVEEEPLIGLAFILPEDGYSCDIVRGIPTGLVDFLTPLSPLCRLTPNPSAAGYWTIYFQDPMRSPSAMSGRSFAAAFNNLTIGSGGGGSQPPHTPGSVMSDRHSMMNNNMSNLNMSMSNMSMSSMMGPSNHLGGAGGVMSPNGSVGGSVVGGHGMTNGHIGGQPPMMNGNSSGMISQKPEIHTLKLQKISNGLGLSIVAAKAPLGQDTLGIYIKSVVKHGSADVDGRLAAGDQLLSVDGQSLIGIPQEEAAKYLVRTGPVVTLEVAKQAALYHGLATMLNQPSPELSRGGFNAPRRMSERDLPSKILREQNHDLAADHPIPGNQFSHGGHPLMMQGRIHSSKSVPSLNSDIPNVVGGGMQPGGNNSGASPMVRSPAHHHHGNSVGGPHGQHMMQNQNHINDSPNGPRYPHGYPTMSMTMQHGSKSSMMSGGGHMNNMDAQTAAMRSRSIQSLADPPHRPDIGNKQPSTPALHMQQSEDTERFYQNVGFYPPPPPPPTNPANMPVRTYIPYSNSTGNISSQAAFRSPGGGGSHISPQYPGYPGVRAPPPNLNASVPSNLNWQQRMNATSHHPQHQQNHGVSRDLLRQEAKMLEMQDELRRREERAALMMSKNQQQQRNNTQRYSQSQNQLGYPGGHPAQQRPVSGTGPPAPTPKPYRQGEPELAPGRPPLPEEFKHPVQFSASMTEIPKGAFSYNNGVVTKPSTLGGSPWDTEAKEIEAKRRKDAAKYWRDQQIHELESVHHRSAVQDEQLRALQLEREFQRRADEMQRDEAAEDEEEEEDDRKAMVRRLQEDLERTRIANGNSKVEPMEEERSRKIEEMRRKKLELEAAHAAEERLVREAAKRREEELRRQHQMMQQQNQTLKHQQSQQLHQQQQQQQQHHQPPQPPQSLSYQSPYRSSYSSKMGSPGSVTTNENHLSPVQSSAPPLPKSPPPNTYKSAMQSSSSPQKSPVTPPQSSPKPKSDKKSVSFNETVATNEPPASPQEDDLEDGEKVREDPNKFLSEATALLQSPRSPDVTIGTGSTPGVIGAQEVYRDPRMRRLAEKQQQQQAANTPKPEKLTFKEKMRMFAMESGDIESPKDKVKVSKAQREIENPIPGAPPPAAN</sequence>
<dbReference type="InterPro" id="IPR002710">
    <property type="entry name" value="Dilute_dom"/>
</dbReference>
<dbReference type="CDD" id="cd01781">
    <property type="entry name" value="RA2_Afadin"/>
    <property type="match status" value="1"/>
</dbReference>
<evidence type="ECO:0000259" key="4">
    <source>
        <dbReference type="PROSITE" id="PS50106"/>
    </source>
</evidence>
<dbReference type="SMART" id="SM00314">
    <property type="entry name" value="RA"/>
    <property type="match status" value="2"/>
</dbReference>
<dbReference type="PROSITE" id="PS50106">
    <property type="entry name" value="PDZ"/>
    <property type="match status" value="1"/>
</dbReference>
<proteinExistence type="predicted"/>
<dbReference type="Proteomes" id="UP001642540">
    <property type="component" value="Unassembled WGS sequence"/>
</dbReference>
<dbReference type="Pfam" id="PF00498">
    <property type="entry name" value="FHA"/>
    <property type="match status" value="1"/>
</dbReference>
<feature type="domain" description="Ras-associating" evidence="5">
    <location>
        <begin position="235"/>
        <end position="328"/>
    </location>
</feature>
<keyword evidence="2" id="KW-0175">Coiled coil</keyword>
<evidence type="ECO:0000313" key="8">
    <source>
        <dbReference type="Proteomes" id="UP001642540"/>
    </source>
</evidence>